<keyword evidence="3" id="KW-0804">Transcription</keyword>
<evidence type="ECO:0000256" key="2">
    <source>
        <dbReference type="ARBA" id="ARBA00023125"/>
    </source>
</evidence>
<reference evidence="5" key="1">
    <citation type="submission" date="2020-05" db="EMBL/GenBank/DDBJ databases">
        <authorList>
            <person name="Chiriac C."/>
            <person name="Salcher M."/>
            <person name="Ghai R."/>
            <person name="Kavagutti S V."/>
        </authorList>
    </citation>
    <scope>NUCLEOTIDE SEQUENCE</scope>
</reference>
<name>A0A6J7HX22_9ZZZZ</name>
<dbReference type="PANTHER" id="PTHR33204:SF18">
    <property type="entry name" value="TRANSCRIPTIONAL REGULATORY PROTEIN"/>
    <property type="match status" value="1"/>
</dbReference>
<dbReference type="PANTHER" id="PTHR33204">
    <property type="entry name" value="TRANSCRIPTIONAL REGULATOR, MARR FAMILY"/>
    <property type="match status" value="1"/>
</dbReference>
<dbReference type="AlphaFoldDB" id="A0A6J7HX22"/>
<evidence type="ECO:0000256" key="1">
    <source>
        <dbReference type="ARBA" id="ARBA00023015"/>
    </source>
</evidence>
<dbReference type="SUPFAM" id="SSF46785">
    <property type="entry name" value="Winged helix' DNA-binding domain"/>
    <property type="match status" value="1"/>
</dbReference>
<organism evidence="5">
    <name type="scientific">freshwater metagenome</name>
    <dbReference type="NCBI Taxonomy" id="449393"/>
    <lineage>
        <taxon>unclassified sequences</taxon>
        <taxon>metagenomes</taxon>
        <taxon>ecological metagenomes</taxon>
    </lineage>
</organism>
<dbReference type="InterPro" id="IPR036388">
    <property type="entry name" value="WH-like_DNA-bd_sf"/>
</dbReference>
<keyword evidence="1" id="KW-0805">Transcription regulation</keyword>
<dbReference type="GO" id="GO:0003677">
    <property type="term" value="F:DNA binding"/>
    <property type="evidence" value="ECO:0007669"/>
    <property type="project" value="UniProtKB-KW"/>
</dbReference>
<evidence type="ECO:0000313" key="5">
    <source>
        <dbReference type="EMBL" id="CAB4923343.1"/>
    </source>
</evidence>
<accession>A0A6J7HX22</accession>
<proteinExistence type="predicted"/>
<evidence type="ECO:0000259" key="4">
    <source>
        <dbReference type="PROSITE" id="PS51118"/>
    </source>
</evidence>
<dbReference type="Gene3D" id="1.10.10.10">
    <property type="entry name" value="Winged helix-like DNA-binding domain superfamily/Winged helix DNA-binding domain"/>
    <property type="match status" value="1"/>
</dbReference>
<dbReference type="PROSITE" id="PS51118">
    <property type="entry name" value="HTH_HXLR"/>
    <property type="match status" value="1"/>
</dbReference>
<feature type="domain" description="HTH hxlR-type" evidence="4">
    <location>
        <begin position="12"/>
        <end position="109"/>
    </location>
</feature>
<keyword evidence="2" id="KW-0238">DNA-binding</keyword>
<dbReference type="Pfam" id="PF01638">
    <property type="entry name" value="HxlR"/>
    <property type="match status" value="1"/>
</dbReference>
<dbReference type="InterPro" id="IPR036390">
    <property type="entry name" value="WH_DNA-bd_sf"/>
</dbReference>
<dbReference type="EMBL" id="CAFBMQ010000259">
    <property type="protein sequence ID" value="CAB4923343.1"/>
    <property type="molecule type" value="Genomic_DNA"/>
</dbReference>
<dbReference type="InterPro" id="IPR002577">
    <property type="entry name" value="HTH_HxlR"/>
</dbReference>
<sequence length="114" mass="12208">MVVLSQLPGRPCPAAAALEVVGDRWALLAVREVHLGAHRFSDILAGTGAPRDRLAARLKDLVAAGVLERRPYSDSPPRSDYHLTEAGQELVPVIGALKQWGRKWAVEAEPAPAG</sequence>
<gene>
    <name evidence="5" type="ORF">UFOPK3609_01521</name>
</gene>
<protein>
    <submittedName>
        <fullName evidence="5">Unannotated protein</fullName>
    </submittedName>
</protein>
<evidence type="ECO:0000256" key="3">
    <source>
        <dbReference type="ARBA" id="ARBA00023163"/>
    </source>
</evidence>